<dbReference type="EMBL" id="BMAV01005613">
    <property type="protein sequence ID" value="GFY46786.1"/>
    <property type="molecule type" value="Genomic_DNA"/>
</dbReference>
<keyword evidence="3" id="KW-1185">Reference proteome</keyword>
<gene>
    <name evidence="2" type="ORF">TNIN_414971</name>
</gene>
<dbReference type="Proteomes" id="UP000886998">
    <property type="component" value="Unassembled WGS sequence"/>
</dbReference>
<organism evidence="2 3">
    <name type="scientific">Trichonephila inaurata madagascariensis</name>
    <dbReference type="NCBI Taxonomy" id="2747483"/>
    <lineage>
        <taxon>Eukaryota</taxon>
        <taxon>Metazoa</taxon>
        <taxon>Ecdysozoa</taxon>
        <taxon>Arthropoda</taxon>
        <taxon>Chelicerata</taxon>
        <taxon>Arachnida</taxon>
        <taxon>Araneae</taxon>
        <taxon>Araneomorphae</taxon>
        <taxon>Entelegynae</taxon>
        <taxon>Araneoidea</taxon>
        <taxon>Nephilidae</taxon>
        <taxon>Trichonephila</taxon>
        <taxon>Trichonephila inaurata</taxon>
    </lineage>
</organism>
<name>A0A8X7BVR3_9ARAC</name>
<proteinExistence type="predicted"/>
<accession>A0A8X7BVR3</accession>
<feature type="region of interest" description="Disordered" evidence="1">
    <location>
        <begin position="1"/>
        <end position="88"/>
    </location>
</feature>
<protein>
    <submittedName>
        <fullName evidence="2">Uncharacterized protein</fullName>
    </submittedName>
</protein>
<evidence type="ECO:0000313" key="2">
    <source>
        <dbReference type="EMBL" id="GFY46786.1"/>
    </source>
</evidence>
<feature type="compositionally biased region" description="Polar residues" evidence="1">
    <location>
        <begin position="43"/>
        <end position="55"/>
    </location>
</feature>
<sequence length="88" mass="9609">MTLDRLSRSHSNSRQTCQDRPRTNPLEHSPTLPFPGGAINKPQRVTQQPTESSSPDHPLTAQTTSTSTRTLGESVERSLSILSLSVPT</sequence>
<feature type="compositionally biased region" description="Low complexity" evidence="1">
    <location>
        <begin position="60"/>
        <end position="70"/>
    </location>
</feature>
<reference evidence="2" key="1">
    <citation type="submission" date="2020-08" db="EMBL/GenBank/DDBJ databases">
        <title>Multicomponent nature underlies the extraordinary mechanical properties of spider dragline silk.</title>
        <authorList>
            <person name="Kono N."/>
            <person name="Nakamura H."/>
            <person name="Mori M."/>
            <person name="Yoshida Y."/>
            <person name="Ohtoshi R."/>
            <person name="Malay A.D."/>
            <person name="Moran D.A.P."/>
            <person name="Tomita M."/>
            <person name="Numata K."/>
            <person name="Arakawa K."/>
        </authorList>
    </citation>
    <scope>NUCLEOTIDE SEQUENCE</scope>
</reference>
<evidence type="ECO:0000256" key="1">
    <source>
        <dbReference type="SAM" id="MobiDB-lite"/>
    </source>
</evidence>
<dbReference type="AlphaFoldDB" id="A0A8X7BVR3"/>
<evidence type="ECO:0000313" key="3">
    <source>
        <dbReference type="Proteomes" id="UP000886998"/>
    </source>
</evidence>
<comment type="caution">
    <text evidence="2">The sequence shown here is derived from an EMBL/GenBank/DDBJ whole genome shotgun (WGS) entry which is preliminary data.</text>
</comment>
<dbReference type="OrthoDB" id="10495130at2759"/>